<dbReference type="AlphaFoldDB" id="A0A1N6M906"/>
<name>A0A1N6M906_9VIBR</name>
<protein>
    <submittedName>
        <fullName evidence="1">Uncharacterized protein</fullName>
    </submittedName>
</protein>
<sequence>MSSLQELMGQEIYDLLYIHYDKSGCLIDDMEDVFGCENEEIPQERIPQLEALLKPIHEPKYSLISLEACKLLAAWGNEKAIDYYQYCIDQRIDQLGNLEPHRLHTFYDTTYESFLSSTYDYYARCADTSFNQGEYARKKIFPLATKILLLLCEMTLDVTLFMRLIGGQGWKEYLPTLKECFLYLDKQSDDDLNKQWNIDAIKNLILEWEPEFFSSE</sequence>
<accession>A0A1N6M906</accession>
<organism evidence="1 2">
    <name type="scientific">Vibrio spartinae</name>
    <dbReference type="NCBI Taxonomy" id="1918945"/>
    <lineage>
        <taxon>Bacteria</taxon>
        <taxon>Pseudomonadati</taxon>
        <taxon>Pseudomonadota</taxon>
        <taxon>Gammaproteobacteria</taxon>
        <taxon>Vibrionales</taxon>
        <taxon>Vibrionaceae</taxon>
        <taxon>Vibrio</taxon>
    </lineage>
</organism>
<dbReference type="OrthoDB" id="5915481at2"/>
<reference evidence="1 2" key="1">
    <citation type="submission" date="2016-12" db="EMBL/GenBank/DDBJ databases">
        <authorList>
            <person name="Song W.-J."/>
            <person name="Kurnit D.M."/>
        </authorList>
    </citation>
    <scope>NUCLEOTIDE SEQUENCE [LARGE SCALE GENOMIC DNA]</scope>
    <source>
        <strain evidence="1 2">CECT 9026</strain>
    </source>
</reference>
<evidence type="ECO:0000313" key="2">
    <source>
        <dbReference type="Proteomes" id="UP000184774"/>
    </source>
</evidence>
<dbReference type="Proteomes" id="UP000184774">
    <property type="component" value="Unassembled WGS sequence"/>
</dbReference>
<proteinExistence type="predicted"/>
<dbReference type="RefSeq" id="WP_074374378.1">
    <property type="nucleotide sequence ID" value="NZ_AP024908.1"/>
</dbReference>
<dbReference type="EMBL" id="FSSB01000022">
    <property type="protein sequence ID" value="SIO95894.1"/>
    <property type="molecule type" value="Genomic_DNA"/>
</dbReference>
<gene>
    <name evidence="1" type="ORF">VSP9026_03647</name>
</gene>
<evidence type="ECO:0000313" key="1">
    <source>
        <dbReference type="EMBL" id="SIO95894.1"/>
    </source>
</evidence>